<gene>
    <name evidence="11" type="ORF">JX265_010053</name>
</gene>
<evidence type="ECO:0000256" key="8">
    <source>
        <dbReference type="SAM" id="MobiDB-lite"/>
    </source>
</evidence>
<keyword evidence="4 9" id="KW-0732">Signal</keyword>
<feature type="signal peptide" evidence="9">
    <location>
        <begin position="1"/>
        <end position="19"/>
    </location>
</feature>
<dbReference type="PANTHER" id="PTHR34992">
    <property type="entry name" value="HYPHAL ANASTAMOSIS-7 PROTEIN"/>
    <property type="match status" value="1"/>
</dbReference>
<evidence type="ECO:0000256" key="4">
    <source>
        <dbReference type="ARBA" id="ARBA00022729"/>
    </source>
</evidence>
<evidence type="ECO:0000256" key="6">
    <source>
        <dbReference type="ARBA" id="ARBA00023180"/>
    </source>
</evidence>
<feature type="domain" description="Copper acquisition factor BIM1-like" evidence="10">
    <location>
        <begin position="18"/>
        <end position="158"/>
    </location>
</feature>
<dbReference type="EMBL" id="JAFIMR010000032">
    <property type="protein sequence ID" value="KAI1860129.1"/>
    <property type="molecule type" value="Genomic_DNA"/>
</dbReference>
<evidence type="ECO:0000256" key="5">
    <source>
        <dbReference type="ARBA" id="ARBA00023136"/>
    </source>
</evidence>
<organism evidence="11 12">
    <name type="scientific">Neoarthrinium moseri</name>
    <dbReference type="NCBI Taxonomy" id="1658444"/>
    <lineage>
        <taxon>Eukaryota</taxon>
        <taxon>Fungi</taxon>
        <taxon>Dikarya</taxon>
        <taxon>Ascomycota</taxon>
        <taxon>Pezizomycotina</taxon>
        <taxon>Sordariomycetes</taxon>
        <taxon>Xylariomycetidae</taxon>
        <taxon>Amphisphaeriales</taxon>
        <taxon>Apiosporaceae</taxon>
        <taxon>Neoarthrinium</taxon>
    </lineage>
</organism>
<dbReference type="GO" id="GO:0098552">
    <property type="term" value="C:side of membrane"/>
    <property type="evidence" value="ECO:0007669"/>
    <property type="project" value="UniProtKB-KW"/>
</dbReference>
<accession>A0A9Q0AM32</accession>
<sequence length="233" mass="23507">MSLLSSVSAALLLLGSCQAHFLLKSPAPVGAFKDDDEPNAPCGGYTPDFSTNTITNFAVGGDAISTQSSHPQTNYLYRITTDQSAGGNWTEIYPIVQQSGLNTFCVPAVTVPESYVGQTAVLSVVANGPDGLLYQCAAVKFVSGANSNIPSTCTNTSGVTGSFTSDDTLSALASSAGSSSNSSSTSGTSSSTSSASSPTNTKNAGVATYGSLEGLRSFITAGMMMAVGAALVF</sequence>
<proteinExistence type="predicted"/>
<evidence type="ECO:0000256" key="9">
    <source>
        <dbReference type="SAM" id="SignalP"/>
    </source>
</evidence>
<protein>
    <recommendedName>
        <fullName evidence="10">Copper acquisition factor BIM1-like domain-containing protein</fullName>
    </recommendedName>
</protein>
<evidence type="ECO:0000256" key="7">
    <source>
        <dbReference type="ARBA" id="ARBA00023288"/>
    </source>
</evidence>
<keyword evidence="12" id="KW-1185">Reference proteome</keyword>
<evidence type="ECO:0000256" key="3">
    <source>
        <dbReference type="ARBA" id="ARBA00022622"/>
    </source>
</evidence>
<dbReference type="Proteomes" id="UP000829685">
    <property type="component" value="Unassembled WGS sequence"/>
</dbReference>
<keyword evidence="6" id="KW-0325">Glycoprotein</keyword>
<evidence type="ECO:0000259" key="10">
    <source>
        <dbReference type="Pfam" id="PF20238"/>
    </source>
</evidence>
<feature type="compositionally biased region" description="Low complexity" evidence="8">
    <location>
        <begin position="174"/>
        <end position="201"/>
    </location>
</feature>
<feature type="chain" id="PRO_5040381830" description="Copper acquisition factor BIM1-like domain-containing protein" evidence="9">
    <location>
        <begin position="20"/>
        <end position="233"/>
    </location>
</feature>
<evidence type="ECO:0000313" key="12">
    <source>
        <dbReference type="Proteomes" id="UP000829685"/>
    </source>
</evidence>
<dbReference type="InterPro" id="IPR046936">
    <property type="entry name" value="BIM1-like"/>
</dbReference>
<comment type="subcellular location">
    <subcellularLocation>
        <location evidence="1">Cell membrane</location>
        <topology evidence="1">Lipid-anchor</topology>
        <topology evidence="1">GPI-anchor</topology>
    </subcellularLocation>
</comment>
<keyword evidence="5" id="KW-0472">Membrane</keyword>
<reference evidence="11" key="1">
    <citation type="submission" date="2021-03" db="EMBL/GenBank/DDBJ databases">
        <title>Revisited historic fungal species revealed as producer of novel bioactive compounds through whole genome sequencing and comparative genomics.</title>
        <authorList>
            <person name="Vignolle G.A."/>
            <person name="Hochenegger N."/>
            <person name="Mach R.L."/>
            <person name="Mach-Aigner A.R."/>
            <person name="Javad Rahimi M."/>
            <person name="Salim K.A."/>
            <person name="Chan C.M."/>
            <person name="Lim L.B.L."/>
            <person name="Cai F."/>
            <person name="Druzhinina I.S."/>
            <person name="U'Ren J.M."/>
            <person name="Derntl C."/>
        </authorList>
    </citation>
    <scope>NUCLEOTIDE SEQUENCE</scope>
    <source>
        <strain evidence="11">TUCIM 5799</strain>
    </source>
</reference>
<dbReference type="Pfam" id="PF20238">
    <property type="entry name" value="BIM1-like_dom"/>
    <property type="match status" value="1"/>
</dbReference>
<keyword evidence="7" id="KW-0449">Lipoprotein</keyword>
<dbReference type="InterPro" id="IPR046530">
    <property type="entry name" value="BIM1-like_dom"/>
</dbReference>
<evidence type="ECO:0000313" key="11">
    <source>
        <dbReference type="EMBL" id="KAI1860129.1"/>
    </source>
</evidence>
<keyword evidence="3" id="KW-0336">GPI-anchor</keyword>
<evidence type="ECO:0000256" key="1">
    <source>
        <dbReference type="ARBA" id="ARBA00004609"/>
    </source>
</evidence>
<comment type="caution">
    <text evidence="11">The sequence shown here is derived from an EMBL/GenBank/DDBJ whole genome shotgun (WGS) entry which is preliminary data.</text>
</comment>
<keyword evidence="2" id="KW-1003">Cell membrane</keyword>
<feature type="region of interest" description="Disordered" evidence="8">
    <location>
        <begin position="174"/>
        <end position="203"/>
    </location>
</feature>
<name>A0A9Q0AM32_9PEZI</name>
<evidence type="ECO:0000256" key="2">
    <source>
        <dbReference type="ARBA" id="ARBA00022475"/>
    </source>
</evidence>
<dbReference type="PANTHER" id="PTHR34992:SF1">
    <property type="entry name" value="COPPER ACQUISITION FACTOR BIM1-LIKE DOMAIN-CONTAINING PROTEIN"/>
    <property type="match status" value="1"/>
</dbReference>
<dbReference type="GO" id="GO:0005886">
    <property type="term" value="C:plasma membrane"/>
    <property type="evidence" value="ECO:0007669"/>
    <property type="project" value="UniProtKB-SubCell"/>
</dbReference>
<dbReference type="CDD" id="cd21176">
    <property type="entry name" value="LPMO_auxiliary-like"/>
    <property type="match status" value="1"/>
</dbReference>
<dbReference type="AlphaFoldDB" id="A0A9Q0AM32"/>